<keyword evidence="6" id="KW-1185">Reference proteome</keyword>
<dbReference type="GO" id="GO:0005576">
    <property type="term" value="C:extracellular region"/>
    <property type="evidence" value="ECO:0007669"/>
    <property type="project" value="UniProtKB-SubCell"/>
</dbReference>
<reference evidence="5" key="1">
    <citation type="submission" date="2023-05" db="EMBL/GenBank/DDBJ databases">
        <title>Anaerotaeda fermentans gen. nov., sp. nov., a novel anaerobic planctomycete of the new family within the order Sedimentisphaerales isolated from Taman Peninsula, Russia.</title>
        <authorList>
            <person name="Khomyakova M.A."/>
            <person name="Merkel A.Y."/>
            <person name="Slobodkin A.I."/>
        </authorList>
    </citation>
    <scope>NUCLEOTIDE SEQUENCE</scope>
    <source>
        <strain evidence="5">M17dextr</strain>
    </source>
</reference>
<evidence type="ECO:0000259" key="4">
    <source>
        <dbReference type="Pfam" id="PF13229"/>
    </source>
</evidence>
<evidence type="ECO:0000313" key="6">
    <source>
        <dbReference type="Proteomes" id="UP001431776"/>
    </source>
</evidence>
<dbReference type="RefSeq" id="WP_349247070.1">
    <property type="nucleotide sequence ID" value="NZ_JASCXX010000045.1"/>
</dbReference>
<comment type="subcellular location">
    <subcellularLocation>
        <location evidence="1">Secreted</location>
    </subcellularLocation>
</comment>
<dbReference type="PANTHER" id="PTHR40088">
    <property type="entry name" value="PECTATE LYASE (EUROFUNG)"/>
    <property type="match status" value="1"/>
</dbReference>
<dbReference type="InterPro" id="IPR052052">
    <property type="entry name" value="Polysaccharide_Lyase_9"/>
</dbReference>
<dbReference type="InterPro" id="IPR039448">
    <property type="entry name" value="Beta_helix"/>
</dbReference>
<accession>A0AAW6U6D9</accession>
<comment type="caution">
    <text evidence="5">The sequence shown here is derived from an EMBL/GenBank/DDBJ whole genome shotgun (WGS) entry which is preliminary data.</text>
</comment>
<dbReference type="InterPro" id="IPR012334">
    <property type="entry name" value="Pectin_lyas_fold"/>
</dbReference>
<keyword evidence="3" id="KW-0732">Signal</keyword>
<protein>
    <submittedName>
        <fullName evidence="5">Right-handed parallel beta-helix repeat-containing protein</fullName>
    </submittedName>
</protein>
<dbReference type="NCBIfam" id="NF041518">
    <property type="entry name" value="choice_anch_Q"/>
    <property type="match status" value="1"/>
</dbReference>
<dbReference type="InterPro" id="IPR059226">
    <property type="entry name" value="Choice_anch_Q_dom"/>
</dbReference>
<keyword evidence="2" id="KW-0964">Secreted</keyword>
<gene>
    <name evidence="5" type="ORF">QJ522_21550</name>
</gene>
<organism evidence="5 6">
    <name type="scientific">Anaerobaca lacustris</name>
    <dbReference type="NCBI Taxonomy" id="3044600"/>
    <lineage>
        <taxon>Bacteria</taxon>
        <taxon>Pseudomonadati</taxon>
        <taxon>Planctomycetota</taxon>
        <taxon>Phycisphaerae</taxon>
        <taxon>Sedimentisphaerales</taxon>
        <taxon>Anaerobacaceae</taxon>
        <taxon>Anaerobaca</taxon>
    </lineage>
</organism>
<name>A0AAW6U6D9_9BACT</name>
<evidence type="ECO:0000256" key="1">
    <source>
        <dbReference type="ARBA" id="ARBA00004613"/>
    </source>
</evidence>
<dbReference type="InterPro" id="IPR006626">
    <property type="entry name" value="PbH1"/>
</dbReference>
<dbReference type="SUPFAM" id="SSF51126">
    <property type="entry name" value="Pectin lyase-like"/>
    <property type="match status" value="1"/>
</dbReference>
<dbReference type="AlphaFoldDB" id="A0AAW6U6D9"/>
<dbReference type="InterPro" id="IPR011050">
    <property type="entry name" value="Pectin_lyase_fold/virulence"/>
</dbReference>
<sequence>MSGRKRWIGVVWVVMAVTGARAASYYVGPDGRPEGDGSRERPWPSVEHALSQVGSGQTIIVKPGIYRGPIQIARQFAGTRERPTVIRSEVKWQAVIVGAEHHVISNGGGCDWVTINGFEVMGGRYDGVKMNGDHNVVRNCWVHSNKAMGIAMHNRTGGVIENNLIEFNGGHIQFDHGIYASGEGLLVSGNVIRHNASYGLHLYPAIKDARVVNNLVYGQVRRRGIIVACPQGGGQNVIVNNTVVEEQPLTIWNGNGETVANNILIAERGEVFSFDEHTRDVDVDYNLCVPSSARQGPHGLTGNPRFVDATRGVFWLRADSPAIGKGSPQHAPTTDFWGRAYPQDRAPDVGAFAFEPLLTGEEVRADWDHGWAYHRHGTKAGLPDPWVLPAGQSQ</sequence>
<evidence type="ECO:0000256" key="3">
    <source>
        <dbReference type="ARBA" id="ARBA00022729"/>
    </source>
</evidence>
<dbReference type="Pfam" id="PF13229">
    <property type="entry name" value="Beta_helix"/>
    <property type="match status" value="1"/>
</dbReference>
<dbReference type="Proteomes" id="UP001431776">
    <property type="component" value="Unassembled WGS sequence"/>
</dbReference>
<evidence type="ECO:0000256" key="2">
    <source>
        <dbReference type="ARBA" id="ARBA00022525"/>
    </source>
</evidence>
<dbReference type="EMBL" id="JASCXX010000045">
    <property type="protein sequence ID" value="MDI6451661.1"/>
    <property type="molecule type" value="Genomic_DNA"/>
</dbReference>
<dbReference type="SMART" id="SM00710">
    <property type="entry name" value="PbH1"/>
    <property type="match status" value="3"/>
</dbReference>
<evidence type="ECO:0000313" key="5">
    <source>
        <dbReference type="EMBL" id="MDI6451661.1"/>
    </source>
</evidence>
<proteinExistence type="predicted"/>
<dbReference type="PANTHER" id="PTHR40088:SF2">
    <property type="entry name" value="SECRETED SUGAR HYDROLASE"/>
    <property type="match status" value="1"/>
</dbReference>
<dbReference type="GO" id="GO:0016837">
    <property type="term" value="F:carbon-oxygen lyase activity, acting on polysaccharides"/>
    <property type="evidence" value="ECO:0007669"/>
    <property type="project" value="TreeGrafter"/>
</dbReference>
<dbReference type="Gene3D" id="2.160.20.10">
    <property type="entry name" value="Single-stranded right-handed beta-helix, Pectin lyase-like"/>
    <property type="match status" value="1"/>
</dbReference>
<feature type="domain" description="Right handed beta helix" evidence="4">
    <location>
        <begin position="109"/>
        <end position="262"/>
    </location>
</feature>